<dbReference type="PANTHER" id="PTHR43297">
    <property type="entry name" value="OLIGOPEPTIDE TRANSPORT ATP-BINDING PROTEIN APPD"/>
    <property type="match status" value="1"/>
</dbReference>
<dbReference type="CDD" id="cd03257">
    <property type="entry name" value="ABC_NikE_OppD_transporters"/>
    <property type="match status" value="2"/>
</dbReference>
<organism evidence="9 11">
    <name type="scientific">Halarchaeum rubridurum</name>
    <dbReference type="NCBI Taxonomy" id="489911"/>
    <lineage>
        <taxon>Archaea</taxon>
        <taxon>Methanobacteriati</taxon>
        <taxon>Methanobacteriota</taxon>
        <taxon>Stenosarchaea group</taxon>
        <taxon>Halobacteria</taxon>
        <taxon>Halobacteriales</taxon>
        <taxon>Halobacteriaceae</taxon>
    </lineage>
</organism>
<reference evidence="9" key="1">
    <citation type="journal article" date="2014" name="Int. J. Syst. Evol. Microbiol.">
        <title>Complete genome sequence of Corynebacterium casei LMG S-19264T (=DSM 44701T), isolated from a smear-ripened cheese.</title>
        <authorList>
            <consortium name="US DOE Joint Genome Institute (JGI-PGF)"/>
            <person name="Walter F."/>
            <person name="Albersmeier A."/>
            <person name="Kalinowski J."/>
            <person name="Ruckert C."/>
        </authorList>
    </citation>
    <scope>NUCLEOTIDE SEQUENCE</scope>
    <source>
        <strain evidence="9">JCM 16108</strain>
    </source>
</reference>
<feature type="region of interest" description="Disordered" evidence="7">
    <location>
        <begin position="321"/>
        <end position="347"/>
    </location>
</feature>
<feature type="region of interest" description="Disordered" evidence="7">
    <location>
        <begin position="648"/>
        <end position="693"/>
    </location>
</feature>
<dbReference type="FunFam" id="3.40.50.300:FF:000016">
    <property type="entry name" value="Oligopeptide ABC transporter ATP-binding component"/>
    <property type="match status" value="2"/>
</dbReference>
<comment type="subcellular location">
    <subcellularLocation>
        <location evidence="1">Cell membrane</location>
        <topology evidence="1">Peripheral membrane protein</topology>
    </subcellularLocation>
</comment>
<proteinExistence type="predicted"/>
<keyword evidence="5 9" id="KW-0067">ATP-binding</keyword>
<dbReference type="Pfam" id="PF08352">
    <property type="entry name" value="oligo_HPY"/>
    <property type="match status" value="2"/>
</dbReference>
<keyword evidence="4" id="KW-0547">Nucleotide-binding</keyword>
<evidence type="ECO:0000313" key="9">
    <source>
        <dbReference type="EMBL" id="GGM76783.1"/>
    </source>
</evidence>
<evidence type="ECO:0000313" key="10">
    <source>
        <dbReference type="EMBL" id="MBP1955649.1"/>
    </source>
</evidence>
<comment type="caution">
    <text evidence="9">The sequence shown here is derived from an EMBL/GenBank/DDBJ whole genome shotgun (WGS) entry which is preliminary data.</text>
</comment>
<dbReference type="RefSeq" id="WP_188873219.1">
    <property type="nucleotide sequence ID" value="NZ_BMOO01000013.1"/>
</dbReference>
<evidence type="ECO:0000256" key="1">
    <source>
        <dbReference type="ARBA" id="ARBA00004202"/>
    </source>
</evidence>
<dbReference type="NCBIfam" id="TIGR01727">
    <property type="entry name" value="oligo_HPY"/>
    <property type="match status" value="2"/>
</dbReference>
<dbReference type="SMART" id="SM00382">
    <property type="entry name" value="AAA"/>
    <property type="match status" value="2"/>
</dbReference>
<evidence type="ECO:0000256" key="7">
    <source>
        <dbReference type="SAM" id="MobiDB-lite"/>
    </source>
</evidence>
<dbReference type="InterPro" id="IPR050388">
    <property type="entry name" value="ABC_Ni/Peptide_Import"/>
</dbReference>
<keyword evidence="6" id="KW-0472">Membrane</keyword>
<evidence type="ECO:0000313" key="11">
    <source>
        <dbReference type="Proteomes" id="UP000614609"/>
    </source>
</evidence>
<feature type="compositionally biased region" description="Acidic residues" evidence="7">
    <location>
        <begin position="337"/>
        <end position="347"/>
    </location>
</feature>
<dbReference type="Proteomes" id="UP000614609">
    <property type="component" value="Unassembled WGS sequence"/>
</dbReference>
<dbReference type="EMBL" id="BMOO01000013">
    <property type="protein sequence ID" value="GGM76783.1"/>
    <property type="molecule type" value="Genomic_DNA"/>
</dbReference>
<feature type="compositionally biased region" description="Polar residues" evidence="7">
    <location>
        <begin position="682"/>
        <end position="693"/>
    </location>
</feature>
<dbReference type="Proteomes" id="UP000765891">
    <property type="component" value="Unassembled WGS sequence"/>
</dbReference>
<protein>
    <submittedName>
        <fullName evidence="9">Oligopeptide ABC transporter ATP-binding protein OppF</fullName>
    </submittedName>
    <submittedName>
        <fullName evidence="10">Peptide/nickel transport system ATP-binding protein</fullName>
    </submittedName>
</protein>
<dbReference type="PANTHER" id="PTHR43297:SF2">
    <property type="entry name" value="DIPEPTIDE TRANSPORT ATP-BINDING PROTEIN DPPD"/>
    <property type="match status" value="1"/>
</dbReference>
<evidence type="ECO:0000259" key="8">
    <source>
        <dbReference type="PROSITE" id="PS50893"/>
    </source>
</evidence>
<reference evidence="10" key="3">
    <citation type="submission" date="2021-03" db="EMBL/GenBank/DDBJ databases">
        <title>Genomic Encyclopedia of Type Strains, Phase IV (KMG-IV): sequencing the most valuable type-strain genomes for metagenomic binning, comparative biology and taxonomic classification.</title>
        <authorList>
            <person name="Goeker M."/>
        </authorList>
    </citation>
    <scope>NUCLEOTIDE SEQUENCE</scope>
    <source>
        <strain evidence="10">DSM 22443</strain>
    </source>
</reference>
<dbReference type="InterPro" id="IPR027417">
    <property type="entry name" value="P-loop_NTPase"/>
</dbReference>
<evidence type="ECO:0000256" key="5">
    <source>
        <dbReference type="ARBA" id="ARBA00022840"/>
    </source>
</evidence>
<dbReference type="GO" id="GO:0005886">
    <property type="term" value="C:plasma membrane"/>
    <property type="evidence" value="ECO:0007669"/>
    <property type="project" value="UniProtKB-SubCell"/>
</dbReference>
<dbReference type="Pfam" id="PF00005">
    <property type="entry name" value="ABC_tran"/>
    <property type="match status" value="2"/>
</dbReference>
<dbReference type="InterPro" id="IPR003439">
    <property type="entry name" value="ABC_transporter-like_ATP-bd"/>
</dbReference>
<accession>A0A830G566</accession>
<evidence type="ECO:0000256" key="6">
    <source>
        <dbReference type="ARBA" id="ARBA00023136"/>
    </source>
</evidence>
<dbReference type="PROSITE" id="PS00211">
    <property type="entry name" value="ABC_TRANSPORTER_1"/>
    <property type="match status" value="2"/>
</dbReference>
<gene>
    <name evidence="9" type="primary">oppD</name>
    <name evidence="9" type="ORF">GCM10009017_28120</name>
    <name evidence="10" type="ORF">J2752_002578</name>
</gene>
<dbReference type="InterPro" id="IPR003593">
    <property type="entry name" value="AAA+_ATPase"/>
</dbReference>
<dbReference type="NCBIfam" id="NF008453">
    <property type="entry name" value="PRK11308.1"/>
    <property type="match status" value="2"/>
</dbReference>
<evidence type="ECO:0000256" key="2">
    <source>
        <dbReference type="ARBA" id="ARBA00022448"/>
    </source>
</evidence>
<reference evidence="9" key="2">
    <citation type="submission" date="2020-09" db="EMBL/GenBank/DDBJ databases">
        <authorList>
            <person name="Sun Q."/>
            <person name="Ohkuma M."/>
        </authorList>
    </citation>
    <scope>NUCLEOTIDE SEQUENCE</scope>
    <source>
        <strain evidence="9">JCM 16108</strain>
    </source>
</reference>
<dbReference type="InterPro" id="IPR017871">
    <property type="entry name" value="ABC_transporter-like_CS"/>
</dbReference>
<evidence type="ECO:0000256" key="4">
    <source>
        <dbReference type="ARBA" id="ARBA00022741"/>
    </source>
</evidence>
<dbReference type="GO" id="GO:0016887">
    <property type="term" value="F:ATP hydrolysis activity"/>
    <property type="evidence" value="ECO:0007669"/>
    <property type="project" value="InterPro"/>
</dbReference>
<feature type="region of interest" description="Disordered" evidence="7">
    <location>
        <begin position="608"/>
        <end position="628"/>
    </location>
</feature>
<name>A0A830G566_9EURY</name>
<dbReference type="InterPro" id="IPR013563">
    <property type="entry name" value="Oligopep_ABC_C"/>
</dbReference>
<feature type="domain" description="ABC transporter" evidence="8">
    <location>
        <begin position="4"/>
        <end position="252"/>
    </location>
</feature>
<dbReference type="AlphaFoldDB" id="A0A830G566"/>
<dbReference type="GO" id="GO:0015833">
    <property type="term" value="P:peptide transport"/>
    <property type="evidence" value="ECO:0007669"/>
    <property type="project" value="InterPro"/>
</dbReference>
<keyword evidence="11" id="KW-1185">Reference proteome</keyword>
<dbReference type="OrthoDB" id="18209at2157"/>
<dbReference type="EMBL" id="JAGGKO010000005">
    <property type="protein sequence ID" value="MBP1955649.1"/>
    <property type="molecule type" value="Genomic_DNA"/>
</dbReference>
<feature type="domain" description="ABC transporter" evidence="8">
    <location>
        <begin position="351"/>
        <end position="606"/>
    </location>
</feature>
<dbReference type="Gene3D" id="3.40.50.300">
    <property type="entry name" value="P-loop containing nucleotide triphosphate hydrolases"/>
    <property type="match status" value="2"/>
</dbReference>
<sequence length="693" mass="75383">MSLLEIEDLTVTYGTDDVRVHAVNGVSFDVEKGVNYGLAGESGSGKSTAAEAILGLLPGNGRVDGGSVRFKGQDLLELSAEERRDVLWEEIAYIPQSAMDALDPVMTCGAQIRQAIQKHRNVTDAKARERIRELFDIVGLDPDRINEYPHEFSGGMRQRVTIAMALALEPDLIVADEPTTGLDVVVQDKIIDQILDIQERIDSSLLLITHEIGVIAETCDELSILYGGTVMEQGSVDNVLVNPTHPYTMGLKNSFPEVEQLSDDPVAIPGSPPSLGAPPTGCVFADRCPFETEECTAETPPTVDLPNRNHRSACHHTEQAAQMRRDAADPETWGVDPSDEDASATSDEEILRVDDLQKWYTTSQPLLDQLRGEDPPKVKAVDGVSFSLHHSEILGVAGESGCGKSTLGETVAMLEEPTGGDIVFDGKSVEEYKRGGMKEFRRNAQIIFQDPFDSLNPRQTVRQLVTEPLRIHGIAEDRQEEKAAETLERVGLTPAEEFLDDYPHELSGGQRQRVAIARALVLDPDFLVCDEPASMLDVSLKVNLLNLLRDLADESDIGIIYISHDLASLSQVSDRLAIMYLGRIVELGETARIVDDPKHPYTSALLSAAPEKDPTSDRERVLLDGEPPDPVDIPNGCAFAPRCPEASAECRETEPTLDEAGDDAHSAACYFPVDGTSHDTGESGSLSSTTADD</sequence>
<keyword evidence="3" id="KW-1003">Cell membrane</keyword>
<dbReference type="PROSITE" id="PS50893">
    <property type="entry name" value="ABC_TRANSPORTER_2"/>
    <property type="match status" value="2"/>
</dbReference>
<evidence type="ECO:0000256" key="3">
    <source>
        <dbReference type="ARBA" id="ARBA00022475"/>
    </source>
</evidence>
<dbReference type="GO" id="GO:0005524">
    <property type="term" value="F:ATP binding"/>
    <property type="evidence" value="ECO:0007669"/>
    <property type="project" value="UniProtKB-KW"/>
</dbReference>
<keyword evidence="2" id="KW-0813">Transport</keyword>
<dbReference type="SUPFAM" id="SSF52540">
    <property type="entry name" value="P-loop containing nucleoside triphosphate hydrolases"/>
    <property type="match status" value="2"/>
</dbReference>
<feature type="compositionally biased region" description="Basic and acidic residues" evidence="7">
    <location>
        <begin position="610"/>
        <end position="623"/>
    </location>
</feature>